<dbReference type="EMBL" id="DVND01000125">
    <property type="protein sequence ID" value="HIU48651.1"/>
    <property type="molecule type" value="Genomic_DNA"/>
</dbReference>
<dbReference type="AlphaFoldDB" id="A0A9D1S6F7"/>
<reference evidence="2" key="1">
    <citation type="submission" date="2020-10" db="EMBL/GenBank/DDBJ databases">
        <authorList>
            <person name="Gilroy R."/>
        </authorList>
    </citation>
    <scope>NUCLEOTIDE SEQUENCE</scope>
    <source>
        <strain evidence="2">ChiSjej4B22-9803</strain>
    </source>
</reference>
<accession>A0A9D1S6F7</accession>
<comment type="caution">
    <text evidence="2">The sequence shown here is derived from an EMBL/GenBank/DDBJ whole genome shotgun (WGS) entry which is preliminary data.</text>
</comment>
<evidence type="ECO:0000313" key="3">
    <source>
        <dbReference type="Proteomes" id="UP000824111"/>
    </source>
</evidence>
<feature type="transmembrane region" description="Helical" evidence="1">
    <location>
        <begin position="99"/>
        <end position="122"/>
    </location>
</feature>
<dbReference type="Pfam" id="PF12670">
    <property type="entry name" value="DUF3792"/>
    <property type="match status" value="1"/>
</dbReference>
<evidence type="ECO:0000313" key="2">
    <source>
        <dbReference type="EMBL" id="HIU48651.1"/>
    </source>
</evidence>
<organism evidence="2 3">
    <name type="scientific">Candidatus Avimonoglobus intestinipullorum</name>
    <dbReference type="NCBI Taxonomy" id="2840699"/>
    <lineage>
        <taxon>Bacteria</taxon>
        <taxon>Bacillati</taxon>
        <taxon>Bacillota</taxon>
        <taxon>Clostridia</taxon>
        <taxon>Eubacteriales</taxon>
        <taxon>Candidatus Avimonoglobus</taxon>
    </lineage>
</organism>
<reference evidence="2" key="2">
    <citation type="journal article" date="2021" name="PeerJ">
        <title>Extensive microbial diversity within the chicken gut microbiome revealed by metagenomics and culture.</title>
        <authorList>
            <person name="Gilroy R."/>
            <person name="Ravi A."/>
            <person name="Getino M."/>
            <person name="Pursley I."/>
            <person name="Horton D.L."/>
            <person name="Alikhan N.F."/>
            <person name="Baker D."/>
            <person name="Gharbi K."/>
            <person name="Hall N."/>
            <person name="Watson M."/>
            <person name="Adriaenssens E.M."/>
            <person name="Foster-Nyarko E."/>
            <person name="Jarju S."/>
            <person name="Secka A."/>
            <person name="Antonio M."/>
            <person name="Oren A."/>
            <person name="Chaudhuri R.R."/>
            <person name="La Ragione R."/>
            <person name="Hildebrand F."/>
            <person name="Pallen M.J."/>
        </authorList>
    </citation>
    <scope>NUCLEOTIDE SEQUENCE</scope>
    <source>
        <strain evidence="2">ChiSjej4B22-9803</strain>
    </source>
</reference>
<keyword evidence="1" id="KW-1133">Transmembrane helix</keyword>
<protein>
    <submittedName>
        <fullName evidence="2">TIGR04086 family membrane protein</fullName>
    </submittedName>
</protein>
<dbReference type="Proteomes" id="UP000824111">
    <property type="component" value="Unassembled WGS sequence"/>
</dbReference>
<dbReference type="InterPro" id="IPR023804">
    <property type="entry name" value="DUF3792_TM"/>
</dbReference>
<feature type="transmembrane region" description="Helical" evidence="1">
    <location>
        <begin position="12"/>
        <end position="38"/>
    </location>
</feature>
<feature type="transmembrane region" description="Helical" evidence="1">
    <location>
        <begin position="44"/>
        <end position="64"/>
    </location>
</feature>
<keyword evidence="1" id="KW-0812">Transmembrane</keyword>
<gene>
    <name evidence="2" type="ORF">IAB04_04755</name>
</gene>
<dbReference type="NCBIfam" id="TIGR04086">
    <property type="entry name" value="TIGR04086_membr"/>
    <property type="match status" value="1"/>
</dbReference>
<feature type="transmembrane region" description="Helical" evidence="1">
    <location>
        <begin position="71"/>
        <end position="93"/>
    </location>
</feature>
<proteinExistence type="predicted"/>
<name>A0A9D1S6F7_9FIRM</name>
<keyword evidence="1" id="KW-0472">Membrane</keyword>
<sequence length="126" mass="13194">MSEERKINVKGILKGILFSAIATVICMVILTLVCYFGNISDKLLGILVFAAAVLCVFLGALLVAGNAQKSGLAHGALLGIGYFLIIFIISLILQRKVVYSTHLVTMLVGTVAGGMLGGILGVNTKN</sequence>
<evidence type="ECO:0000256" key="1">
    <source>
        <dbReference type="SAM" id="Phobius"/>
    </source>
</evidence>